<organism evidence="4 5">
    <name type="scientific">Apiospora phragmitis</name>
    <dbReference type="NCBI Taxonomy" id="2905665"/>
    <lineage>
        <taxon>Eukaryota</taxon>
        <taxon>Fungi</taxon>
        <taxon>Dikarya</taxon>
        <taxon>Ascomycota</taxon>
        <taxon>Pezizomycotina</taxon>
        <taxon>Sordariomycetes</taxon>
        <taxon>Xylariomycetidae</taxon>
        <taxon>Amphisphaeriales</taxon>
        <taxon>Apiosporaceae</taxon>
        <taxon>Apiospora</taxon>
    </lineage>
</organism>
<name>A0ABR1UUJ8_9PEZI</name>
<dbReference type="RefSeq" id="XP_066714992.1">
    <property type="nucleotide sequence ID" value="XM_066859505.1"/>
</dbReference>
<accession>A0ABR1UUJ8</accession>
<dbReference type="InterPro" id="IPR050091">
    <property type="entry name" value="PKS_NRPS_Biosynth_Enz"/>
</dbReference>
<evidence type="ECO:0000259" key="3">
    <source>
        <dbReference type="Pfam" id="PF00698"/>
    </source>
</evidence>
<dbReference type="SUPFAM" id="SSF52151">
    <property type="entry name" value="FabD/lysophospholipase-like"/>
    <property type="match status" value="1"/>
</dbReference>
<dbReference type="PANTHER" id="PTHR43775">
    <property type="entry name" value="FATTY ACID SYNTHASE"/>
    <property type="match status" value="1"/>
</dbReference>
<keyword evidence="5" id="KW-1185">Reference proteome</keyword>
<dbReference type="PANTHER" id="PTHR43775:SF29">
    <property type="entry name" value="ASPERFURANONE POLYKETIDE SYNTHASE AFOG-RELATED"/>
    <property type="match status" value="1"/>
</dbReference>
<proteinExistence type="predicted"/>
<sequence>MSSNNEREVRHQLDSLAQWCSTVEEEEAENGEILADLVYTLNQRRTHFTWRNSIAASSVSKLKAIAENAIKGVTSHTKRVLDDAGLCFVFTGQGAQWPRMGRELYLESATFRASIDAAEQYFRDVLQSPWSVVDDLFQDESEYRIHQHAFSQPLTTVLQMALVDLLEEWNIKPD</sequence>
<dbReference type="InterPro" id="IPR014043">
    <property type="entry name" value="Acyl_transferase_dom"/>
</dbReference>
<evidence type="ECO:0000256" key="2">
    <source>
        <dbReference type="ARBA" id="ARBA00022553"/>
    </source>
</evidence>
<feature type="domain" description="Malonyl-CoA:ACP transacylase (MAT)" evidence="3">
    <location>
        <begin position="88"/>
        <end position="167"/>
    </location>
</feature>
<evidence type="ECO:0000313" key="4">
    <source>
        <dbReference type="EMBL" id="KAK8061730.1"/>
    </source>
</evidence>
<dbReference type="Gene3D" id="3.40.366.10">
    <property type="entry name" value="Malonyl-Coenzyme A Acyl Carrier Protein, domain 2"/>
    <property type="match status" value="1"/>
</dbReference>
<dbReference type="Pfam" id="PF00698">
    <property type="entry name" value="Acyl_transf_1"/>
    <property type="match status" value="1"/>
</dbReference>
<comment type="caution">
    <text evidence="4">The sequence shown here is derived from an EMBL/GenBank/DDBJ whole genome shotgun (WGS) entry which is preliminary data.</text>
</comment>
<evidence type="ECO:0000256" key="1">
    <source>
        <dbReference type="ARBA" id="ARBA00022450"/>
    </source>
</evidence>
<dbReference type="GeneID" id="92092568"/>
<evidence type="ECO:0000313" key="5">
    <source>
        <dbReference type="Proteomes" id="UP001480595"/>
    </source>
</evidence>
<reference evidence="4 5" key="1">
    <citation type="submission" date="2023-01" db="EMBL/GenBank/DDBJ databases">
        <title>Analysis of 21 Apiospora genomes using comparative genomics revels a genus with tremendous synthesis potential of carbohydrate active enzymes and secondary metabolites.</title>
        <authorList>
            <person name="Sorensen T."/>
        </authorList>
    </citation>
    <scope>NUCLEOTIDE SEQUENCE [LARGE SCALE GENOMIC DNA]</scope>
    <source>
        <strain evidence="4 5">CBS 135458</strain>
    </source>
</reference>
<dbReference type="Proteomes" id="UP001480595">
    <property type="component" value="Unassembled WGS sequence"/>
</dbReference>
<dbReference type="EMBL" id="JAQQWL010000008">
    <property type="protein sequence ID" value="KAK8061730.1"/>
    <property type="molecule type" value="Genomic_DNA"/>
</dbReference>
<dbReference type="InterPro" id="IPR001227">
    <property type="entry name" value="Ac_transferase_dom_sf"/>
</dbReference>
<dbReference type="InterPro" id="IPR016035">
    <property type="entry name" value="Acyl_Trfase/lysoPLipase"/>
</dbReference>
<protein>
    <recommendedName>
        <fullName evidence="3">Malonyl-CoA:ACP transacylase (MAT) domain-containing protein</fullName>
    </recommendedName>
</protein>
<gene>
    <name evidence="4" type="ORF">PG994_008096</name>
</gene>
<dbReference type="Gene3D" id="3.30.70.3290">
    <property type="match status" value="1"/>
</dbReference>
<keyword evidence="1" id="KW-0596">Phosphopantetheine</keyword>
<keyword evidence="2" id="KW-0597">Phosphoprotein</keyword>